<sequence>MLCFSRPVNKKGLPQCFTGIGNEAQSVLSVNSQATLRPKLLHCNDNSPVLELLTRTGRTFSNPKPPTGGALIAGESDPDNDA</sequence>
<protein>
    <submittedName>
        <fullName evidence="2">Uncharacterized protein</fullName>
    </submittedName>
</protein>
<proteinExistence type="predicted"/>
<evidence type="ECO:0000256" key="1">
    <source>
        <dbReference type="SAM" id="MobiDB-lite"/>
    </source>
</evidence>
<dbReference type="Proteomes" id="UP000320735">
    <property type="component" value="Unassembled WGS sequence"/>
</dbReference>
<comment type="caution">
    <text evidence="2">The sequence shown here is derived from an EMBL/GenBank/DDBJ whole genome shotgun (WGS) entry which is preliminary data.</text>
</comment>
<dbReference type="AlphaFoldDB" id="A0A5C6BJ52"/>
<evidence type="ECO:0000313" key="3">
    <source>
        <dbReference type="Proteomes" id="UP000320735"/>
    </source>
</evidence>
<evidence type="ECO:0000313" key="2">
    <source>
        <dbReference type="EMBL" id="TWU11199.1"/>
    </source>
</evidence>
<dbReference type="EMBL" id="SJPP01000001">
    <property type="protein sequence ID" value="TWU11199.1"/>
    <property type="molecule type" value="Genomic_DNA"/>
</dbReference>
<accession>A0A5C6BJ52</accession>
<keyword evidence="3" id="KW-1185">Reference proteome</keyword>
<feature type="region of interest" description="Disordered" evidence="1">
    <location>
        <begin position="57"/>
        <end position="82"/>
    </location>
</feature>
<name>A0A5C6BJ52_9PLAN</name>
<gene>
    <name evidence="2" type="ORF">CA54_00020</name>
</gene>
<reference evidence="2 3" key="1">
    <citation type="submission" date="2019-02" db="EMBL/GenBank/DDBJ databases">
        <title>Deep-cultivation of Planctomycetes and their phenomic and genomic characterization uncovers novel biology.</title>
        <authorList>
            <person name="Wiegand S."/>
            <person name="Jogler M."/>
            <person name="Boedeker C."/>
            <person name="Pinto D."/>
            <person name="Vollmers J."/>
            <person name="Rivas-Marin E."/>
            <person name="Kohn T."/>
            <person name="Peeters S.H."/>
            <person name="Heuer A."/>
            <person name="Rast P."/>
            <person name="Oberbeckmann S."/>
            <person name="Bunk B."/>
            <person name="Jeske O."/>
            <person name="Meyerdierks A."/>
            <person name="Storesund J.E."/>
            <person name="Kallscheuer N."/>
            <person name="Luecker S."/>
            <person name="Lage O.M."/>
            <person name="Pohl T."/>
            <person name="Merkel B.J."/>
            <person name="Hornburger P."/>
            <person name="Mueller R.-W."/>
            <person name="Bruemmer F."/>
            <person name="Labrenz M."/>
            <person name="Spormann A.M."/>
            <person name="Op Den Camp H."/>
            <person name="Overmann J."/>
            <person name="Amann R."/>
            <person name="Jetten M.S.M."/>
            <person name="Mascher T."/>
            <person name="Medema M.H."/>
            <person name="Devos D.P."/>
            <person name="Kaster A.-K."/>
            <person name="Ovreas L."/>
            <person name="Rohde M."/>
            <person name="Galperin M.Y."/>
            <person name="Jogler C."/>
        </authorList>
    </citation>
    <scope>NUCLEOTIDE SEQUENCE [LARGE SCALE GENOMIC DNA]</scope>
    <source>
        <strain evidence="2 3">CA54</strain>
    </source>
</reference>
<organism evidence="2 3">
    <name type="scientific">Symmachiella macrocystis</name>
    <dbReference type="NCBI Taxonomy" id="2527985"/>
    <lineage>
        <taxon>Bacteria</taxon>
        <taxon>Pseudomonadati</taxon>
        <taxon>Planctomycetota</taxon>
        <taxon>Planctomycetia</taxon>
        <taxon>Planctomycetales</taxon>
        <taxon>Planctomycetaceae</taxon>
        <taxon>Symmachiella</taxon>
    </lineage>
</organism>